<dbReference type="InterPro" id="IPR027417">
    <property type="entry name" value="P-loop_NTPase"/>
</dbReference>
<dbReference type="EMBL" id="HBIN01002443">
    <property type="protein sequence ID" value="CAE0431274.1"/>
    <property type="molecule type" value="Transcribed_RNA"/>
</dbReference>
<dbReference type="PANTHER" id="PTHR47972:SF28">
    <property type="entry name" value="KINESIN-LIKE PROTEIN KLP-3"/>
    <property type="match status" value="1"/>
</dbReference>
<dbReference type="PANTHER" id="PTHR47972">
    <property type="entry name" value="KINESIN-LIKE PROTEIN KLP-3"/>
    <property type="match status" value="1"/>
</dbReference>
<evidence type="ECO:0000256" key="3">
    <source>
        <dbReference type="PROSITE-ProRule" id="PRU00283"/>
    </source>
</evidence>
<dbReference type="AlphaFoldDB" id="A0A7S3PEJ0"/>
<comment type="caution">
    <text evidence="3">Lacks conserved residue(s) required for the propagation of feature annotation.</text>
</comment>
<feature type="compositionally biased region" description="Basic and acidic residues" evidence="4">
    <location>
        <begin position="16"/>
        <end position="27"/>
    </location>
</feature>
<dbReference type="PROSITE" id="PS50067">
    <property type="entry name" value="KINESIN_MOTOR_2"/>
    <property type="match status" value="1"/>
</dbReference>
<dbReference type="PRINTS" id="PR00380">
    <property type="entry name" value="KINESINHEAVY"/>
</dbReference>
<dbReference type="InterPro" id="IPR036961">
    <property type="entry name" value="Kinesin_motor_dom_sf"/>
</dbReference>
<sequence length="203" mass="22402">MDDVRNAMRLASKHRSTGDHKMNEHSSRSHLVLTVNAETKNKVSGQQTNGKLSLIDLAGSERVSKTDATGERLKEAQNINRSLSALGDVISALQERKKHIPFRNSKLTYLLQNSLAGESKVAMFVNISPVQSNAQESTCSLNFASRCQKVALGQARKNIDSNEIVKYRKVIDDLQAQIASIQRVNGFKASTPKKPRRGSKTSQ</sequence>
<protein>
    <recommendedName>
        <fullName evidence="5">Kinesin motor domain-containing protein</fullName>
    </recommendedName>
</protein>
<organism evidence="6">
    <name type="scientific">Aplanochytrium stocchinoi</name>
    <dbReference type="NCBI Taxonomy" id="215587"/>
    <lineage>
        <taxon>Eukaryota</taxon>
        <taxon>Sar</taxon>
        <taxon>Stramenopiles</taxon>
        <taxon>Bigyra</taxon>
        <taxon>Labyrinthulomycetes</taxon>
        <taxon>Thraustochytrida</taxon>
        <taxon>Thraustochytriidae</taxon>
        <taxon>Aplanochytrium</taxon>
    </lineage>
</organism>
<reference evidence="6" key="1">
    <citation type="submission" date="2021-01" db="EMBL/GenBank/DDBJ databases">
        <authorList>
            <person name="Corre E."/>
            <person name="Pelletier E."/>
            <person name="Niang G."/>
            <person name="Scheremetjew M."/>
            <person name="Finn R."/>
            <person name="Kale V."/>
            <person name="Holt S."/>
            <person name="Cochrane G."/>
            <person name="Meng A."/>
            <person name="Brown T."/>
            <person name="Cohen L."/>
        </authorList>
    </citation>
    <scope>NUCLEOTIDE SEQUENCE</scope>
    <source>
        <strain evidence="6">GSBS06</strain>
    </source>
</reference>
<dbReference type="InterPro" id="IPR001752">
    <property type="entry name" value="Kinesin_motor_dom"/>
</dbReference>
<feature type="domain" description="Kinesin motor" evidence="5">
    <location>
        <begin position="1"/>
        <end position="150"/>
    </location>
</feature>
<dbReference type="SMART" id="SM00129">
    <property type="entry name" value="KISc"/>
    <property type="match status" value="1"/>
</dbReference>
<proteinExistence type="inferred from homology"/>
<gene>
    <name evidence="6" type="ORF">ASTO00021_LOCUS1612</name>
</gene>
<dbReference type="Pfam" id="PF00225">
    <property type="entry name" value="Kinesin"/>
    <property type="match status" value="1"/>
</dbReference>
<dbReference type="GO" id="GO:0007018">
    <property type="term" value="P:microtubule-based movement"/>
    <property type="evidence" value="ECO:0007669"/>
    <property type="project" value="InterPro"/>
</dbReference>
<dbReference type="GO" id="GO:0015630">
    <property type="term" value="C:microtubule cytoskeleton"/>
    <property type="evidence" value="ECO:0007669"/>
    <property type="project" value="TreeGrafter"/>
</dbReference>
<evidence type="ECO:0000256" key="1">
    <source>
        <dbReference type="ARBA" id="ARBA00022741"/>
    </source>
</evidence>
<dbReference type="InterPro" id="IPR027640">
    <property type="entry name" value="Kinesin-like_fam"/>
</dbReference>
<dbReference type="GO" id="GO:0003777">
    <property type="term" value="F:microtubule motor activity"/>
    <property type="evidence" value="ECO:0007669"/>
    <property type="project" value="InterPro"/>
</dbReference>
<evidence type="ECO:0000256" key="2">
    <source>
        <dbReference type="ARBA" id="ARBA00022840"/>
    </source>
</evidence>
<evidence type="ECO:0000313" key="6">
    <source>
        <dbReference type="EMBL" id="CAE0431274.1"/>
    </source>
</evidence>
<dbReference type="SUPFAM" id="SSF52540">
    <property type="entry name" value="P-loop containing nucleoside triphosphate hydrolases"/>
    <property type="match status" value="1"/>
</dbReference>
<dbReference type="GO" id="GO:0005524">
    <property type="term" value="F:ATP binding"/>
    <property type="evidence" value="ECO:0007669"/>
    <property type="project" value="UniProtKB-KW"/>
</dbReference>
<comment type="similarity">
    <text evidence="3">Belongs to the TRAFAC class myosin-kinesin ATPase superfamily. Kinesin family.</text>
</comment>
<keyword evidence="2" id="KW-0067">ATP-binding</keyword>
<name>A0A7S3PEJ0_9STRA</name>
<dbReference type="Gene3D" id="3.40.850.10">
    <property type="entry name" value="Kinesin motor domain"/>
    <property type="match status" value="1"/>
</dbReference>
<feature type="region of interest" description="Disordered" evidence="4">
    <location>
        <begin position="1"/>
        <end position="29"/>
    </location>
</feature>
<dbReference type="GO" id="GO:0008017">
    <property type="term" value="F:microtubule binding"/>
    <property type="evidence" value="ECO:0007669"/>
    <property type="project" value="InterPro"/>
</dbReference>
<evidence type="ECO:0000256" key="4">
    <source>
        <dbReference type="SAM" id="MobiDB-lite"/>
    </source>
</evidence>
<dbReference type="PROSITE" id="PS00411">
    <property type="entry name" value="KINESIN_MOTOR_1"/>
    <property type="match status" value="1"/>
</dbReference>
<evidence type="ECO:0000259" key="5">
    <source>
        <dbReference type="PROSITE" id="PS50067"/>
    </source>
</evidence>
<keyword evidence="1" id="KW-0547">Nucleotide-binding</keyword>
<accession>A0A7S3PEJ0</accession>
<dbReference type="InterPro" id="IPR019821">
    <property type="entry name" value="Kinesin_motor_CS"/>
</dbReference>